<accession>A0ABQ6N6K3</accession>
<feature type="region of interest" description="Disordered" evidence="1">
    <location>
        <begin position="1"/>
        <end position="76"/>
    </location>
</feature>
<proteinExistence type="predicted"/>
<sequence length="76" mass="7677">LLASGSGGNANGAFSGTLQDLKQSVRGKTPRFGNMMGDRSGARSPARSSSEKRSAGGASPKNTGVRKLGELRAAAK</sequence>
<gene>
    <name evidence="2" type="ORF">TeGR_g8538</name>
</gene>
<feature type="non-terminal residue" evidence="2">
    <location>
        <position position="1"/>
    </location>
</feature>
<evidence type="ECO:0000256" key="1">
    <source>
        <dbReference type="SAM" id="MobiDB-lite"/>
    </source>
</evidence>
<dbReference type="EMBL" id="BRYB01000963">
    <property type="protein sequence ID" value="GMI40923.1"/>
    <property type="molecule type" value="Genomic_DNA"/>
</dbReference>
<evidence type="ECO:0000313" key="2">
    <source>
        <dbReference type="EMBL" id="GMI40923.1"/>
    </source>
</evidence>
<feature type="compositionally biased region" description="Gly residues" evidence="1">
    <location>
        <begin position="1"/>
        <end position="10"/>
    </location>
</feature>
<reference evidence="2 3" key="1">
    <citation type="journal article" date="2023" name="Commun. Biol.">
        <title>Genome analysis of Parmales, the sister group of diatoms, reveals the evolutionary specialization of diatoms from phago-mixotrophs to photoautotrophs.</title>
        <authorList>
            <person name="Ban H."/>
            <person name="Sato S."/>
            <person name="Yoshikawa S."/>
            <person name="Yamada K."/>
            <person name="Nakamura Y."/>
            <person name="Ichinomiya M."/>
            <person name="Sato N."/>
            <person name="Blanc-Mathieu R."/>
            <person name="Endo H."/>
            <person name="Kuwata A."/>
            <person name="Ogata H."/>
        </authorList>
    </citation>
    <scope>NUCLEOTIDE SEQUENCE [LARGE SCALE GENOMIC DNA]</scope>
</reference>
<evidence type="ECO:0000313" key="3">
    <source>
        <dbReference type="Proteomes" id="UP001165060"/>
    </source>
</evidence>
<organism evidence="2 3">
    <name type="scientific">Tetraparma gracilis</name>
    <dbReference type="NCBI Taxonomy" id="2962635"/>
    <lineage>
        <taxon>Eukaryota</taxon>
        <taxon>Sar</taxon>
        <taxon>Stramenopiles</taxon>
        <taxon>Ochrophyta</taxon>
        <taxon>Bolidophyceae</taxon>
        <taxon>Parmales</taxon>
        <taxon>Triparmaceae</taxon>
        <taxon>Tetraparma</taxon>
    </lineage>
</organism>
<protein>
    <submittedName>
        <fullName evidence="2">Uncharacterized protein</fullName>
    </submittedName>
</protein>
<comment type="caution">
    <text evidence="2">The sequence shown here is derived from an EMBL/GenBank/DDBJ whole genome shotgun (WGS) entry which is preliminary data.</text>
</comment>
<dbReference type="Proteomes" id="UP001165060">
    <property type="component" value="Unassembled WGS sequence"/>
</dbReference>
<keyword evidence="3" id="KW-1185">Reference proteome</keyword>
<name>A0ABQ6N6K3_9STRA</name>